<reference evidence="2 3" key="1">
    <citation type="submission" date="2018-12" db="EMBL/GenBank/DDBJ databases">
        <authorList>
            <person name="Yang E."/>
        </authorList>
    </citation>
    <scope>NUCLEOTIDE SEQUENCE [LARGE SCALE GENOMIC DNA]</scope>
    <source>
        <strain evidence="2 3">SOD</strain>
    </source>
</reference>
<name>A0A430HTY5_9BURK</name>
<evidence type="ECO:0000259" key="1">
    <source>
        <dbReference type="Pfam" id="PF13946"/>
    </source>
</evidence>
<accession>A0A430HTY5</accession>
<organism evidence="2 3">
    <name type="scientific">Massilia atriviolacea</name>
    <dbReference type="NCBI Taxonomy" id="2495579"/>
    <lineage>
        <taxon>Bacteria</taxon>
        <taxon>Pseudomonadati</taxon>
        <taxon>Pseudomonadota</taxon>
        <taxon>Betaproteobacteria</taxon>
        <taxon>Burkholderiales</taxon>
        <taxon>Oxalobacteraceae</taxon>
        <taxon>Telluria group</taxon>
        <taxon>Massilia</taxon>
    </lineage>
</organism>
<dbReference type="Proteomes" id="UP000278085">
    <property type="component" value="Unassembled WGS sequence"/>
</dbReference>
<sequence length="921" mass="94473">MPAASAYNKVAQELYVSYFGRPADTNGLLAMTAALAAAAAPTDTAGLNAAYASNAAVRTLIDAFGSSAESALLYGAAAPGFGTDSFVSQIYNNLFGRTPDVVGLVFWINAIDAGSLTRAAAAHAILTGALAANANDAALVNQKVAFANMFTASLDTPHEIDVYQGNMAAQYAREMLARVTASSDPSTFQATIDSGLAQLDTAFKLTAGADKLEGDARANLFLADLVGNGNTLQAGDSVAGGDGIDTLRAFLRPSADSQLAMPATVSVEQIRVHAAGTTDAAGLTVLDGARMNGVTRWENDHSHGDLTIRNVDINAAQLPEDVTIAMVGSTAGDADFSVYFNPHALRAGMPAAAPATLRLQLMDTAASEAGGPPLKESPYDGFRFLLNKMPVQIRSAAIDQAQTYEALLSAIRAEVAATPALEKLVVSLGEPFQAYDTGTGQLLSGREIVIANTGPGILGVAPGAGWLMPGAGEKGTLVPGLSSGAVPLITGTIELDNVGRGASSGDLIVGGTPYLSTRVRSGFEAFNISVERSSSLQSIDSTDNMLQIVTLSNGTIKGDLAVRGAPGAPYGFHDVRLVDARAMSGAVDLTAVITSASAKKYLATPGTQTGSVTGTIDFQYTGGNNRDIISVDIDAAIASSRAIRLAGQEDFRFDVQGGAGHDQLNVRILPPAVGLEGWAIDQDRNNNVRIGGGEGDDAIRKSGTGDAIIDAGAGDDYVVLFDASPGSVDTASDNLILPGPGVDLVMLDTVEGATPAQSSNHTLIVGRDFGLDRIVGFDFTGPGIDHVDLSALGGEILSNSLTVDKSITFAEVTDATSTAAGIGALFNADNAVAQTHVYAAVSWDRHSADFYSIVDPAGPGNAVATREGQILFRDSDLLLEVTAGVFVNAGSPGYNQAEGASSAVPTLLMGVAQDAGAFGIH</sequence>
<dbReference type="RefSeq" id="WP_126072316.1">
    <property type="nucleotide sequence ID" value="NZ_CP051166.1"/>
</dbReference>
<proteinExistence type="predicted"/>
<keyword evidence="3" id="KW-1185">Reference proteome</keyword>
<gene>
    <name evidence="2" type="ORF">EJB06_01995</name>
</gene>
<dbReference type="AlphaFoldDB" id="A0A430HTY5"/>
<feature type="domain" description="DUF4214" evidence="1">
    <location>
        <begin position="63"/>
        <end position="126"/>
    </location>
</feature>
<comment type="caution">
    <text evidence="2">The sequence shown here is derived from an EMBL/GenBank/DDBJ whole genome shotgun (WGS) entry which is preliminary data.</text>
</comment>
<dbReference type="EMBL" id="RXLQ01000001">
    <property type="protein sequence ID" value="RSZ60932.1"/>
    <property type="molecule type" value="Genomic_DNA"/>
</dbReference>
<dbReference type="InterPro" id="IPR025282">
    <property type="entry name" value="DUF4214"/>
</dbReference>
<evidence type="ECO:0000313" key="3">
    <source>
        <dbReference type="Proteomes" id="UP000278085"/>
    </source>
</evidence>
<evidence type="ECO:0000313" key="2">
    <source>
        <dbReference type="EMBL" id="RSZ60932.1"/>
    </source>
</evidence>
<dbReference type="Pfam" id="PF13946">
    <property type="entry name" value="DUF4214"/>
    <property type="match status" value="1"/>
</dbReference>
<protein>
    <submittedName>
        <fullName evidence="2">DUF4214 domain-containing protein</fullName>
    </submittedName>
</protein>
<dbReference type="OrthoDB" id="480426at2"/>